<feature type="compositionally biased region" description="Polar residues" evidence="1">
    <location>
        <begin position="16"/>
        <end position="48"/>
    </location>
</feature>
<dbReference type="EMBL" id="LNIX01000001">
    <property type="protein sequence ID" value="OXA64964.1"/>
    <property type="molecule type" value="Genomic_DNA"/>
</dbReference>
<dbReference type="GO" id="GO:0120015">
    <property type="term" value="F:sterol transfer activity"/>
    <property type="evidence" value="ECO:0007669"/>
    <property type="project" value="TreeGrafter"/>
</dbReference>
<dbReference type="GO" id="GO:0140268">
    <property type="term" value="C:endoplasmic reticulum-plasma membrane contact site"/>
    <property type="evidence" value="ECO:0007669"/>
    <property type="project" value="TreeGrafter"/>
</dbReference>
<dbReference type="GO" id="GO:0005886">
    <property type="term" value="C:plasma membrane"/>
    <property type="evidence" value="ECO:0007669"/>
    <property type="project" value="TreeGrafter"/>
</dbReference>
<dbReference type="GO" id="GO:0032934">
    <property type="term" value="F:sterol binding"/>
    <property type="evidence" value="ECO:0007669"/>
    <property type="project" value="TreeGrafter"/>
</dbReference>
<organism evidence="4 5">
    <name type="scientific">Folsomia candida</name>
    <name type="common">Springtail</name>
    <dbReference type="NCBI Taxonomy" id="158441"/>
    <lineage>
        <taxon>Eukaryota</taxon>
        <taxon>Metazoa</taxon>
        <taxon>Ecdysozoa</taxon>
        <taxon>Arthropoda</taxon>
        <taxon>Hexapoda</taxon>
        <taxon>Collembola</taxon>
        <taxon>Entomobryomorpha</taxon>
        <taxon>Isotomoidea</taxon>
        <taxon>Isotomidae</taxon>
        <taxon>Proisotominae</taxon>
        <taxon>Folsomia</taxon>
    </lineage>
</organism>
<feature type="compositionally biased region" description="Basic and acidic residues" evidence="1">
    <location>
        <begin position="226"/>
        <end position="240"/>
    </location>
</feature>
<dbReference type="PANTHER" id="PTHR23319:SF13">
    <property type="entry name" value="GRAM DOMAIN-CONTAINING PROTEIN"/>
    <property type="match status" value="1"/>
</dbReference>
<comment type="caution">
    <text evidence="4">The sequence shown here is derived from an EMBL/GenBank/DDBJ whole genome shotgun (WGS) entry which is preliminary data.</text>
</comment>
<dbReference type="Pfam" id="PF02893">
    <property type="entry name" value="GRAM"/>
    <property type="match status" value="1"/>
</dbReference>
<feature type="transmembrane region" description="Helical" evidence="2">
    <location>
        <begin position="543"/>
        <end position="563"/>
    </location>
</feature>
<dbReference type="Proteomes" id="UP000198287">
    <property type="component" value="Unassembled WGS sequence"/>
</dbReference>
<dbReference type="InterPro" id="IPR011993">
    <property type="entry name" value="PH-like_dom_sf"/>
</dbReference>
<proteinExistence type="predicted"/>
<keyword evidence="2" id="KW-1133">Transmembrane helix</keyword>
<feature type="region of interest" description="Disordered" evidence="1">
    <location>
        <begin position="223"/>
        <end position="251"/>
    </location>
</feature>
<dbReference type="STRING" id="158441.A0A226F694"/>
<name>A0A226F694_FOLCA</name>
<dbReference type="CDD" id="cd13220">
    <property type="entry name" value="PH-GRAM_GRAMDC"/>
    <property type="match status" value="1"/>
</dbReference>
<feature type="region of interest" description="Disordered" evidence="1">
    <location>
        <begin position="429"/>
        <end position="454"/>
    </location>
</feature>
<keyword evidence="5" id="KW-1185">Reference proteome</keyword>
<dbReference type="GO" id="GO:0005789">
    <property type="term" value="C:endoplasmic reticulum membrane"/>
    <property type="evidence" value="ECO:0007669"/>
    <property type="project" value="TreeGrafter"/>
</dbReference>
<sequence length="653" mass="72905">MHENKQSKTVRHHSYHGSNHDTGAIKSDNQTSVNGSNNNAKTRPTTLFKSKSSGQFSVKTRSCGADSFISDEINFNRNNLEKNAEESEGSASIYSDTKMGSYLDSVTSTHEIEGINEAEPCDDQQLYNSQIFATRGSYENNEGNGTMDSPGSSAVFYLERQNNQYNNLISVPHHMESDRTELQVTLQEKPVPNPKPGWMHSSRMSTLKWGEIVRLKLKMRKWKSNRRMEEKDGESRERNSDSSWSGISSEDSATSNLQSLKHLSASAPAMRTDLGKGETGEFFMAPSSSKSRQKKFHRHFTKVPTDEKVLDYYSCALVGDILLQGFLYISENYFAFYSNVFGYVTKLLIPITTVVKITKERTAKIFPNAVGIVTQSERHVFASLISRDTTFKLMSKVWLHHSKQSLDTLIIPKDSSQGFDDTSGDIVIADDSSGDSSGNDSALDPSSCSASPQNTPGLGLQNLLHVKLPNTTNNNNNVIAHNITQLTPAQREDVNLKLLGNAPIPIRPHLISSANLDNSSSSNVKKIENQQNFRKRSEPEKPLLILATVLLVILFISAAFLLIRISHLQEKLSDRPSGSNSEQFYQDLLSWQNRLHSNSAEEIHQFIDTNLQQIVRVRESLEALSTLFMNGGRHNSAMGDHVSTHSHFANTER</sequence>
<dbReference type="GO" id="GO:0032366">
    <property type="term" value="P:intracellular sterol transport"/>
    <property type="evidence" value="ECO:0007669"/>
    <property type="project" value="TreeGrafter"/>
</dbReference>
<dbReference type="PANTHER" id="PTHR23319">
    <property type="entry name" value="GRAM DOMAIN CONTAINING 1B, ISOFORM E"/>
    <property type="match status" value="1"/>
</dbReference>
<feature type="domain" description="GRAM" evidence="3">
    <location>
        <begin position="294"/>
        <end position="361"/>
    </location>
</feature>
<dbReference type="SMART" id="SM00568">
    <property type="entry name" value="GRAM"/>
    <property type="match status" value="1"/>
</dbReference>
<dbReference type="InterPro" id="IPR004182">
    <property type="entry name" value="GRAM"/>
</dbReference>
<keyword evidence="2" id="KW-0812">Transmembrane</keyword>
<evidence type="ECO:0000259" key="3">
    <source>
        <dbReference type="SMART" id="SM00568"/>
    </source>
</evidence>
<keyword evidence="2" id="KW-0472">Membrane</keyword>
<feature type="region of interest" description="Disordered" evidence="1">
    <location>
        <begin position="1"/>
        <end position="48"/>
    </location>
</feature>
<dbReference type="Gene3D" id="2.30.29.30">
    <property type="entry name" value="Pleckstrin-homology domain (PH domain)/Phosphotyrosine-binding domain (PTB)"/>
    <property type="match status" value="1"/>
</dbReference>
<dbReference type="AlphaFoldDB" id="A0A226F694"/>
<dbReference type="OrthoDB" id="74360at2759"/>
<evidence type="ECO:0000256" key="2">
    <source>
        <dbReference type="SAM" id="Phobius"/>
    </source>
</evidence>
<accession>A0A226F694</accession>
<feature type="compositionally biased region" description="Low complexity" evidence="1">
    <location>
        <begin position="429"/>
        <end position="444"/>
    </location>
</feature>
<evidence type="ECO:0000313" key="5">
    <source>
        <dbReference type="Proteomes" id="UP000198287"/>
    </source>
</evidence>
<feature type="compositionally biased region" description="Low complexity" evidence="1">
    <location>
        <begin position="241"/>
        <end position="251"/>
    </location>
</feature>
<evidence type="ECO:0000256" key="1">
    <source>
        <dbReference type="SAM" id="MobiDB-lite"/>
    </source>
</evidence>
<protein>
    <submittedName>
        <fullName evidence="4">GRAM domain-containing protein 1C</fullName>
    </submittedName>
</protein>
<reference evidence="4 5" key="1">
    <citation type="submission" date="2015-12" db="EMBL/GenBank/DDBJ databases">
        <title>The genome of Folsomia candida.</title>
        <authorList>
            <person name="Faddeeva A."/>
            <person name="Derks M.F."/>
            <person name="Anvar Y."/>
            <person name="Smit S."/>
            <person name="Van Straalen N."/>
            <person name="Roelofs D."/>
        </authorList>
    </citation>
    <scope>NUCLEOTIDE SEQUENCE [LARGE SCALE GENOMIC DNA]</scope>
    <source>
        <strain evidence="4 5">VU population</strain>
        <tissue evidence="4">Whole body</tissue>
    </source>
</reference>
<evidence type="ECO:0000313" key="4">
    <source>
        <dbReference type="EMBL" id="OXA64964.1"/>
    </source>
</evidence>
<gene>
    <name evidence="4" type="ORF">Fcan01_02638</name>
</gene>
<dbReference type="InterPro" id="IPR051482">
    <property type="entry name" value="Cholesterol_transport"/>
</dbReference>